<dbReference type="Proteomes" id="UP000321040">
    <property type="component" value="Unassembled WGS sequence"/>
</dbReference>
<proteinExistence type="predicted"/>
<name>A0ABQ0XNB4_9STAP</name>
<organism evidence="1 2">
    <name type="scientific">Staphylococcus kloosii</name>
    <dbReference type="NCBI Taxonomy" id="29384"/>
    <lineage>
        <taxon>Bacteria</taxon>
        <taxon>Bacillati</taxon>
        <taxon>Bacillota</taxon>
        <taxon>Bacilli</taxon>
        <taxon>Bacillales</taxon>
        <taxon>Staphylococcaceae</taxon>
        <taxon>Staphylococcus</taxon>
    </lineage>
</organism>
<dbReference type="EMBL" id="BKAQ01000018">
    <property type="protein sequence ID" value="GEP82913.1"/>
    <property type="molecule type" value="Genomic_DNA"/>
</dbReference>
<evidence type="ECO:0000313" key="1">
    <source>
        <dbReference type="EMBL" id="GEP82913.1"/>
    </source>
</evidence>
<protein>
    <submittedName>
        <fullName evidence="1">Uncharacterized protein</fullName>
    </submittedName>
</protein>
<gene>
    <name evidence="1" type="ORF">SKL01_20910</name>
</gene>
<keyword evidence="2" id="KW-1185">Reference proteome</keyword>
<accession>A0ABQ0XNB4</accession>
<reference evidence="1 2" key="1">
    <citation type="submission" date="2019-07" db="EMBL/GenBank/DDBJ databases">
        <title>Whole genome shotgun sequence of Staphylococcus kloosii NBRC 109624.</title>
        <authorList>
            <person name="Hosoyama A."/>
            <person name="Uohara A."/>
            <person name="Ohji S."/>
            <person name="Ichikawa N."/>
        </authorList>
    </citation>
    <scope>NUCLEOTIDE SEQUENCE [LARGE SCALE GENOMIC DNA]</scope>
    <source>
        <strain evidence="1 2">NBRC 109624</strain>
    </source>
</reference>
<evidence type="ECO:0000313" key="2">
    <source>
        <dbReference type="Proteomes" id="UP000321040"/>
    </source>
</evidence>
<comment type="caution">
    <text evidence="1">The sequence shown here is derived from an EMBL/GenBank/DDBJ whole genome shotgun (WGS) entry which is preliminary data.</text>
</comment>
<sequence length="40" mass="4671">MCPMKPGNRLINRNGANSHKVKLTLKDERGYVLLSLFWIR</sequence>